<gene>
    <name evidence="1" type="ORF">M408DRAFT_203577</name>
</gene>
<organism evidence="1 2">
    <name type="scientific">Serendipita vermifera MAFF 305830</name>
    <dbReference type="NCBI Taxonomy" id="933852"/>
    <lineage>
        <taxon>Eukaryota</taxon>
        <taxon>Fungi</taxon>
        <taxon>Dikarya</taxon>
        <taxon>Basidiomycota</taxon>
        <taxon>Agaricomycotina</taxon>
        <taxon>Agaricomycetes</taxon>
        <taxon>Sebacinales</taxon>
        <taxon>Serendipitaceae</taxon>
        <taxon>Serendipita</taxon>
    </lineage>
</organism>
<evidence type="ECO:0000313" key="1">
    <source>
        <dbReference type="EMBL" id="KIM25749.1"/>
    </source>
</evidence>
<reference evidence="1 2" key="1">
    <citation type="submission" date="2014-04" db="EMBL/GenBank/DDBJ databases">
        <authorList>
            <consortium name="DOE Joint Genome Institute"/>
            <person name="Kuo A."/>
            <person name="Zuccaro A."/>
            <person name="Kohler A."/>
            <person name="Nagy L.G."/>
            <person name="Floudas D."/>
            <person name="Copeland A."/>
            <person name="Barry K.W."/>
            <person name="Cichocki N."/>
            <person name="Veneault-Fourrey C."/>
            <person name="LaButti K."/>
            <person name="Lindquist E.A."/>
            <person name="Lipzen A."/>
            <person name="Lundell T."/>
            <person name="Morin E."/>
            <person name="Murat C."/>
            <person name="Sun H."/>
            <person name="Tunlid A."/>
            <person name="Henrissat B."/>
            <person name="Grigoriev I.V."/>
            <person name="Hibbett D.S."/>
            <person name="Martin F."/>
            <person name="Nordberg H.P."/>
            <person name="Cantor M.N."/>
            <person name="Hua S.X."/>
        </authorList>
    </citation>
    <scope>NUCLEOTIDE SEQUENCE [LARGE SCALE GENOMIC DNA]</scope>
    <source>
        <strain evidence="1 2">MAFF 305830</strain>
    </source>
</reference>
<proteinExistence type="predicted"/>
<reference evidence="2" key="2">
    <citation type="submission" date="2015-01" db="EMBL/GenBank/DDBJ databases">
        <title>Evolutionary Origins and Diversification of the Mycorrhizal Mutualists.</title>
        <authorList>
            <consortium name="DOE Joint Genome Institute"/>
            <consortium name="Mycorrhizal Genomics Consortium"/>
            <person name="Kohler A."/>
            <person name="Kuo A."/>
            <person name="Nagy L.G."/>
            <person name="Floudas D."/>
            <person name="Copeland A."/>
            <person name="Barry K.W."/>
            <person name="Cichocki N."/>
            <person name="Veneault-Fourrey C."/>
            <person name="LaButti K."/>
            <person name="Lindquist E.A."/>
            <person name="Lipzen A."/>
            <person name="Lundell T."/>
            <person name="Morin E."/>
            <person name="Murat C."/>
            <person name="Riley R."/>
            <person name="Ohm R."/>
            <person name="Sun H."/>
            <person name="Tunlid A."/>
            <person name="Henrissat B."/>
            <person name="Grigoriev I.V."/>
            <person name="Hibbett D.S."/>
            <person name="Martin F."/>
        </authorList>
    </citation>
    <scope>NUCLEOTIDE SEQUENCE [LARGE SCALE GENOMIC DNA]</scope>
    <source>
        <strain evidence="2">MAFF 305830</strain>
    </source>
</reference>
<name>A0A0C3B0L6_SERVB</name>
<accession>A0A0C3B0L6</accession>
<keyword evidence="2" id="KW-1185">Reference proteome</keyword>
<protein>
    <submittedName>
        <fullName evidence="1">Uncharacterized protein</fullName>
    </submittedName>
</protein>
<evidence type="ECO:0000313" key="2">
    <source>
        <dbReference type="Proteomes" id="UP000054097"/>
    </source>
</evidence>
<sequence length="193" mass="21767">MTHWGIQVPAAQPPAEKEALIKDKYLPLLSDQCKAIISPGHWASQLRRLDHIVMLNYIVFTGRDPTVDLSSLSTKYANLQHLQVFVPTLIIPGAHIELPFLRILSVTIGVGGVNSEIPTPLLPSHLGVWNLPKLCYLEVDSVHATVWRIKLLHFLLTQVGKAITHFHLVGYILAHYQITETRLFDNFGERQFP</sequence>
<dbReference type="AlphaFoldDB" id="A0A0C3B0L6"/>
<dbReference type="HOGENOM" id="CLU_1409595_0_0_1"/>
<dbReference type="EMBL" id="KN824311">
    <property type="protein sequence ID" value="KIM25749.1"/>
    <property type="molecule type" value="Genomic_DNA"/>
</dbReference>
<dbReference type="Proteomes" id="UP000054097">
    <property type="component" value="Unassembled WGS sequence"/>
</dbReference>